<dbReference type="RefSeq" id="WP_116391961.1">
    <property type="nucleotide sequence ID" value="NZ_QUQO01000001.1"/>
</dbReference>
<dbReference type="Proteomes" id="UP000264589">
    <property type="component" value="Unassembled WGS sequence"/>
</dbReference>
<dbReference type="InterPro" id="IPR050791">
    <property type="entry name" value="Aldo-Keto_reductase"/>
</dbReference>
<evidence type="ECO:0000313" key="4">
    <source>
        <dbReference type="Proteomes" id="UP000264589"/>
    </source>
</evidence>
<dbReference type="CDD" id="cd19076">
    <property type="entry name" value="AKR_AKR13A_13D"/>
    <property type="match status" value="1"/>
</dbReference>
<dbReference type="OrthoDB" id="7181835at2"/>
<dbReference type="GO" id="GO:0005737">
    <property type="term" value="C:cytoplasm"/>
    <property type="evidence" value="ECO:0007669"/>
    <property type="project" value="TreeGrafter"/>
</dbReference>
<evidence type="ECO:0000313" key="3">
    <source>
        <dbReference type="EMBL" id="RFB05329.1"/>
    </source>
</evidence>
<dbReference type="PRINTS" id="PR00069">
    <property type="entry name" value="ALDKETRDTASE"/>
</dbReference>
<proteinExistence type="predicted"/>
<dbReference type="InterPro" id="IPR020471">
    <property type="entry name" value="AKR"/>
</dbReference>
<dbReference type="InterPro" id="IPR036812">
    <property type="entry name" value="NAD(P)_OxRdtase_dom_sf"/>
</dbReference>
<dbReference type="PANTHER" id="PTHR43625:SF40">
    <property type="entry name" value="ALDO-KETO REDUCTASE YAKC [NADP(+)]"/>
    <property type="match status" value="1"/>
</dbReference>
<dbReference type="Gene3D" id="3.20.20.100">
    <property type="entry name" value="NADP-dependent oxidoreductase domain"/>
    <property type="match status" value="1"/>
</dbReference>
<sequence>MRKIALGRSGMEVSRLGFGCMGLAEFYGAPASQEQVDEVLTAALEAGITHFDTADMYGRGLNEEQISGFVNAHRKEIVLATKFGAVRTDNPADRVIDNSPDYVMRACETSLKRLGVEVIDLYYMHRRNTDTPIEESVGAMAELVREGKVRHIGLSEMNADTLRRAHAVHPITALQSEFSLSTQDVAGEMLPVCRELGVTYVAYSPLGRGLLSGTYTPDTEMEDSDFRKYLPRFDKDRLAENLKPVDVLKDIAVAHEASPAQIALAWVLAQGDDILPIPGTTKPERVWANAGAADLTLSKDDLDRLAQAFEGAITGDRYPPMGMESVGL</sequence>
<dbReference type="InParanoid" id="A0A371RIQ1"/>
<dbReference type="SUPFAM" id="SSF51430">
    <property type="entry name" value="NAD(P)-linked oxidoreductase"/>
    <property type="match status" value="1"/>
</dbReference>
<reference evidence="3 4" key="1">
    <citation type="submission" date="2018-08" db="EMBL/GenBank/DDBJ databases">
        <title>Parvularcula sp. SM1705, isolated from surface water of the South Sea China.</title>
        <authorList>
            <person name="Sun L."/>
        </authorList>
    </citation>
    <scope>NUCLEOTIDE SEQUENCE [LARGE SCALE GENOMIC DNA]</scope>
    <source>
        <strain evidence="3 4">SM1705</strain>
    </source>
</reference>
<keyword evidence="4" id="KW-1185">Reference proteome</keyword>
<feature type="domain" description="NADP-dependent oxidoreductase" evidence="2">
    <location>
        <begin position="15"/>
        <end position="308"/>
    </location>
</feature>
<keyword evidence="1" id="KW-0560">Oxidoreductase</keyword>
<evidence type="ECO:0000259" key="2">
    <source>
        <dbReference type="Pfam" id="PF00248"/>
    </source>
</evidence>
<protein>
    <submittedName>
        <fullName evidence="3">Aldo/keto reductase</fullName>
    </submittedName>
</protein>
<dbReference type="GO" id="GO:0016491">
    <property type="term" value="F:oxidoreductase activity"/>
    <property type="evidence" value="ECO:0007669"/>
    <property type="project" value="UniProtKB-KW"/>
</dbReference>
<dbReference type="InterPro" id="IPR023210">
    <property type="entry name" value="NADP_OxRdtase_dom"/>
</dbReference>
<dbReference type="FunCoup" id="A0A371RIQ1">
    <property type="interactions" value="180"/>
</dbReference>
<dbReference type="EMBL" id="QUQO01000001">
    <property type="protein sequence ID" value="RFB05329.1"/>
    <property type="molecule type" value="Genomic_DNA"/>
</dbReference>
<evidence type="ECO:0000256" key="1">
    <source>
        <dbReference type="ARBA" id="ARBA00023002"/>
    </source>
</evidence>
<dbReference type="Pfam" id="PF00248">
    <property type="entry name" value="Aldo_ket_red"/>
    <property type="match status" value="1"/>
</dbReference>
<dbReference type="AlphaFoldDB" id="A0A371RIQ1"/>
<accession>A0A371RIQ1</accession>
<organism evidence="3 4">
    <name type="scientific">Parvularcula marina</name>
    <dbReference type="NCBI Taxonomy" id="2292771"/>
    <lineage>
        <taxon>Bacteria</taxon>
        <taxon>Pseudomonadati</taxon>
        <taxon>Pseudomonadota</taxon>
        <taxon>Alphaproteobacteria</taxon>
        <taxon>Parvularculales</taxon>
        <taxon>Parvularculaceae</taxon>
        <taxon>Parvularcula</taxon>
    </lineage>
</organism>
<dbReference type="PANTHER" id="PTHR43625">
    <property type="entry name" value="AFLATOXIN B1 ALDEHYDE REDUCTASE"/>
    <property type="match status" value="1"/>
</dbReference>
<name>A0A371RIQ1_9PROT</name>
<comment type="caution">
    <text evidence="3">The sequence shown here is derived from an EMBL/GenBank/DDBJ whole genome shotgun (WGS) entry which is preliminary data.</text>
</comment>
<gene>
    <name evidence="3" type="ORF">DX908_08710</name>
</gene>